<evidence type="ECO:0000313" key="2">
    <source>
        <dbReference type="Proteomes" id="UP001054945"/>
    </source>
</evidence>
<dbReference type="AlphaFoldDB" id="A0AAV4XTJ0"/>
<evidence type="ECO:0008006" key="3">
    <source>
        <dbReference type="Google" id="ProtNLM"/>
    </source>
</evidence>
<evidence type="ECO:0000313" key="1">
    <source>
        <dbReference type="EMBL" id="GIY97490.1"/>
    </source>
</evidence>
<dbReference type="EMBL" id="BPLR01000786">
    <property type="protein sequence ID" value="GIY97490.1"/>
    <property type="molecule type" value="Genomic_DNA"/>
</dbReference>
<sequence>FNYIREDDCLKRRYGVPFTFKGRSIKYPLINEDPKFNDMEEDDCLNLHFGVSFTLKGSSDKHPLINEDPWKQQAGINNSCRSPYQLNPNIQIF</sequence>
<keyword evidence="2" id="KW-1185">Reference proteome</keyword>
<accession>A0AAV4XTJ0</accession>
<proteinExistence type="predicted"/>
<feature type="non-terminal residue" evidence="1">
    <location>
        <position position="1"/>
    </location>
</feature>
<name>A0AAV4XTJ0_CAEEX</name>
<protein>
    <recommendedName>
        <fullName evidence="3">Ycf1</fullName>
    </recommendedName>
</protein>
<reference evidence="1 2" key="1">
    <citation type="submission" date="2021-06" db="EMBL/GenBank/DDBJ databases">
        <title>Caerostris extrusa draft genome.</title>
        <authorList>
            <person name="Kono N."/>
            <person name="Arakawa K."/>
        </authorList>
    </citation>
    <scope>NUCLEOTIDE SEQUENCE [LARGE SCALE GENOMIC DNA]</scope>
</reference>
<organism evidence="1 2">
    <name type="scientific">Caerostris extrusa</name>
    <name type="common">Bark spider</name>
    <name type="synonym">Caerostris bankana</name>
    <dbReference type="NCBI Taxonomy" id="172846"/>
    <lineage>
        <taxon>Eukaryota</taxon>
        <taxon>Metazoa</taxon>
        <taxon>Ecdysozoa</taxon>
        <taxon>Arthropoda</taxon>
        <taxon>Chelicerata</taxon>
        <taxon>Arachnida</taxon>
        <taxon>Araneae</taxon>
        <taxon>Araneomorphae</taxon>
        <taxon>Entelegynae</taxon>
        <taxon>Araneoidea</taxon>
        <taxon>Araneidae</taxon>
        <taxon>Caerostris</taxon>
    </lineage>
</organism>
<gene>
    <name evidence="1" type="ORF">CEXT_419631</name>
</gene>
<comment type="caution">
    <text evidence="1">The sequence shown here is derived from an EMBL/GenBank/DDBJ whole genome shotgun (WGS) entry which is preliminary data.</text>
</comment>
<dbReference type="Proteomes" id="UP001054945">
    <property type="component" value="Unassembled WGS sequence"/>
</dbReference>